<organism evidence="7 8">
    <name type="scientific">Triticum urartu</name>
    <name type="common">Red wild einkorn</name>
    <name type="synonym">Crithodium urartu</name>
    <dbReference type="NCBI Taxonomy" id="4572"/>
    <lineage>
        <taxon>Eukaryota</taxon>
        <taxon>Viridiplantae</taxon>
        <taxon>Streptophyta</taxon>
        <taxon>Embryophyta</taxon>
        <taxon>Tracheophyta</taxon>
        <taxon>Spermatophyta</taxon>
        <taxon>Magnoliopsida</taxon>
        <taxon>Liliopsida</taxon>
        <taxon>Poales</taxon>
        <taxon>Poaceae</taxon>
        <taxon>BOP clade</taxon>
        <taxon>Pooideae</taxon>
        <taxon>Triticodae</taxon>
        <taxon>Triticeae</taxon>
        <taxon>Triticinae</taxon>
        <taxon>Triticum</taxon>
    </lineage>
</organism>
<comment type="subcellular location">
    <subcellularLocation>
        <location evidence="1">Membrane</location>
        <topology evidence="1">Single-pass type I membrane protein</topology>
    </subcellularLocation>
</comment>
<keyword evidence="3" id="KW-0732">Signal</keyword>
<dbReference type="Gene3D" id="3.80.10.10">
    <property type="entry name" value="Ribonuclease Inhibitor"/>
    <property type="match status" value="1"/>
</dbReference>
<protein>
    <submittedName>
        <fullName evidence="7">Uncharacterized protein</fullName>
    </submittedName>
</protein>
<dbReference type="Pfam" id="PF00560">
    <property type="entry name" value="LRR_1"/>
    <property type="match status" value="2"/>
</dbReference>
<evidence type="ECO:0000256" key="3">
    <source>
        <dbReference type="ARBA" id="ARBA00022729"/>
    </source>
</evidence>
<dbReference type="PANTHER" id="PTHR48063">
    <property type="entry name" value="LRR RECEPTOR-LIKE KINASE"/>
    <property type="match status" value="1"/>
</dbReference>
<evidence type="ECO:0000256" key="6">
    <source>
        <dbReference type="ARBA" id="ARBA00023180"/>
    </source>
</evidence>
<keyword evidence="2" id="KW-0812">Transmembrane</keyword>
<keyword evidence="6" id="KW-0325">Glycoprotein</keyword>
<evidence type="ECO:0000313" key="8">
    <source>
        <dbReference type="Proteomes" id="UP000015106"/>
    </source>
</evidence>
<evidence type="ECO:0000313" key="7">
    <source>
        <dbReference type="EnsemblPlants" id="TuG1812G0600001425.01.T01.cds307134"/>
    </source>
</evidence>
<reference evidence="8" key="1">
    <citation type="journal article" date="2013" name="Nature">
        <title>Draft genome of the wheat A-genome progenitor Triticum urartu.</title>
        <authorList>
            <person name="Ling H.Q."/>
            <person name="Zhao S."/>
            <person name="Liu D."/>
            <person name="Wang J."/>
            <person name="Sun H."/>
            <person name="Zhang C."/>
            <person name="Fan H."/>
            <person name="Li D."/>
            <person name="Dong L."/>
            <person name="Tao Y."/>
            <person name="Gao C."/>
            <person name="Wu H."/>
            <person name="Li Y."/>
            <person name="Cui Y."/>
            <person name="Guo X."/>
            <person name="Zheng S."/>
            <person name="Wang B."/>
            <person name="Yu K."/>
            <person name="Liang Q."/>
            <person name="Yang W."/>
            <person name="Lou X."/>
            <person name="Chen J."/>
            <person name="Feng M."/>
            <person name="Jian J."/>
            <person name="Zhang X."/>
            <person name="Luo G."/>
            <person name="Jiang Y."/>
            <person name="Liu J."/>
            <person name="Wang Z."/>
            <person name="Sha Y."/>
            <person name="Zhang B."/>
            <person name="Wu H."/>
            <person name="Tang D."/>
            <person name="Shen Q."/>
            <person name="Xue P."/>
            <person name="Zou S."/>
            <person name="Wang X."/>
            <person name="Liu X."/>
            <person name="Wang F."/>
            <person name="Yang Y."/>
            <person name="An X."/>
            <person name="Dong Z."/>
            <person name="Zhang K."/>
            <person name="Zhang X."/>
            <person name="Luo M.C."/>
            <person name="Dvorak J."/>
            <person name="Tong Y."/>
            <person name="Wang J."/>
            <person name="Yang H."/>
            <person name="Li Z."/>
            <person name="Wang D."/>
            <person name="Zhang A."/>
            <person name="Wang J."/>
        </authorList>
    </citation>
    <scope>NUCLEOTIDE SEQUENCE</scope>
    <source>
        <strain evidence="8">cv. G1812</strain>
    </source>
</reference>
<keyword evidence="5" id="KW-0472">Membrane</keyword>
<dbReference type="EnsemblPlants" id="TuG1812G0600001425.01.T01">
    <property type="protein sequence ID" value="TuG1812G0600001425.01.T01.cds307134"/>
    <property type="gene ID" value="TuG1812G0600001425.01"/>
</dbReference>
<evidence type="ECO:0000256" key="1">
    <source>
        <dbReference type="ARBA" id="ARBA00004479"/>
    </source>
</evidence>
<sequence length="124" mass="13334">MSRNYLCGGIAKDIGNLKLLEALDLSWNKLSGPIPPSISNLMFLNTLNLSSNLLSGAIPRGNQLQTLDDPSIYSDNPGLCGPPVSIACTNKSGATTPRDGAKEHHHKFETMWLYYSVIAGTVFG</sequence>
<dbReference type="AlphaFoldDB" id="A0A8R7QQQ8"/>
<proteinExistence type="predicted"/>
<keyword evidence="8" id="KW-1185">Reference proteome</keyword>
<name>A0A8R7QQQ8_TRIUA</name>
<dbReference type="InterPro" id="IPR001611">
    <property type="entry name" value="Leu-rich_rpt"/>
</dbReference>
<evidence type="ECO:0000256" key="5">
    <source>
        <dbReference type="ARBA" id="ARBA00023136"/>
    </source>
</evidence>
<dbReference type="SUPFAM" id="SSF52058">
    <property type="entry name" value="L domain-like"/>
    <property type="match status" value="1"/>
</dbReference>
<accession>A0A8R7QQQ8</accession>
<dbReference type="Proteomes" id="UP000015106">
    <property type="component" value="Chromosome 6"/>
</dbReference>
<reference evidence="7" key="2">
    <citation type="submission" date="2018-03" db="EMBL/GenBank/DDBJ databases">
        <title>The Triticum urartu genome reveals the dynamic nature of wheat genome evolution.</title>
        <authorList>
            <person name="Ling H."/>
            <person name="Ma B."/>
            <person name="Shi X."/>
            <person name="Liu H."/>
            <person name="Dong L."/>
            <person name="Sun H."/>
            <person name="Cao Y."/>
            <person name="Gao Q."/>
            <person name="Zheng S."/>
            <person name="Li Y."/>
            <person name="Yu Y."/>
            <person name="Du H."/>
            <person name="Qi M."/>
            <person name="Li Y."/>
            <person name="Yu H."/>
            <person name="Cui Y."/>
            <person name="Wang N."/>
            <person name="Chen C."/>
            <person name="Wu H."/>
            <person name="Zhao Y."/>
            <person name="Zhang J."/>
            <person name="Li Y."/>
            <person name="Zhou W."/>
            <person name="Zhang B."/>
            <person name="Hu W."/>
            <person name="Eijk M."/>
            <person name="Tang J."/>
            <person name="Witsenboer H."/>
            <person name="Zhao S."/>
            <person name="Li Z."/>
            <person name="Zhang A."/>
            <person name="Wang D."/>
            <person name="Liang C."/>
        </authorList>
    </citation>
    <scope>NUCLEOTIDE SEQUENCE [LARGE SCALE GENOMIC DNA]</scope>
    <source>
        <strain evidence="7">cv. G1812</strain>
    </source>
</reference>
<evidence type="ECO:0000256" key="4">
    <source>
        <dbReference type="ARBA" id="ARBA00022989"/>
    </source>
</evidence>
<dbReference type="PANTHER" id="PTHR48063:SF112">
    <property type="entry name" value="RECEPTOR LIKE PROTEIN 30-LIKE"/>
    <property type="match status" value="1"/>
</dbReference>
<keyword evidence="4" id="KW-1133">Transmembrane helix</keyword>
<evidence type="ECO:0000256" key="2">
    <source>
        <dbReference type="ARBA" id="ARBA00022692"/>
    </source>
</evidence>
<dbReference type="GO" id="GO:0016020">
    <property type="term" value="C:membrane"/>
    <property type="evidence" value="ECO:0007669"/>
    <property type="project" value="UniProtKB-SubCell"/>
</dbReference>
<dbReference type="Gramene" id="TuG1812G0600001425.01.T01">
    <property type="protein sequence ID" value="TuG1812G0600001425.01.T01.cds307134"/>
    <property type="gene ID" value="TuG1812G0600001425.01"/>
</dbReference>
<dbReference type="PRINTS" id="PR00019">
    <property type="entry name" value="LEURICHRPT"/>
</dbReference>
<reference evidence="7" key="3">
    <citation type="submission" date="2022-06" db="UniProtKB">
        <authorList>
            <consortium name="EnsemblPlants"/>
        </authorList>
    </citation>
    <scope>IDENTIFICATION</scope>
</reference>
<dbReference type="InterPro" id="IPR046956">
    <property type="entry name" value="RLP23-like"/>
</dbReference>
<dbReference type="InterPro" id="IPR032675">
    <property type="entry name" value="LRR_dom_sf"/>
</dbReference>